<dbReference type="EMBL" id="PSQE01000003">
    <property type="protein sequence ID" value="RHN67951.1"/>
    <property type="molecule type" value="Genomic_DNA"/>
</dbReference>
<sequence>MRKTFVSGLSSLTKLFKCLFMDQPFCLLLQLVALVCILAIYSVLSAPTYFICDRRSRSWLRIF</sequence>
<name>A0A396ITC1_MEDTR</name>
<organism evidence="1">
    <name type="scientific">Medicago truncatula</name>
    <name type="common">Barrel medic</name>
    <name type="synonym">Medicago tribuloides</name>
    <dbReference type="NCBI Taxonomy" id="3880"/>
    <lineage>
        <taxon>Eukaryota</taxon>
        <taxon>Viridiplantae</taxon>
        <taxon>Streptophyta</taxon>
        <taxon>Embryophyta</taxon>
        <taxon>Tracheophyta</taxon>
        <taxon>Spermatophyta</taxon>
        <taxon>Magnoliopsida</taxon>
        <taxon>eudicotyledons</taxon>
        <taxon>Gunneridae</taxon>
        <taxon>Pentapetalae</taxon>
        <taxon>rosids</taxon>
        <taxon>fabids</taxon>
        <taxon>Fabales</taxon>
        <taxon>Fabaceae</taxon>
        <taxon>Papilionoideae</taxon>
        <taxon>50 kb inversion clade</taxon>
        <taxon>NPAAA clade</taxon>
        <taxon>Hologalegina</taxon>
        <taxon>IRL clade</taxon>
        <taxon>Trifolieae</taxon>
        <taxon>Medicago</taxon>
    </lineage>
</organism>
<protein>
    <submittedName>
        <fullName evidence="1">Uncharacterized protein</fullName>
    </submittedName>
</protein>
<comment type="caution">
    <text evidence="1">The sequence shown here is derived from an EMBL/GenBank/DDBJ whole genome shotgun (WGS) entry which is preliminary data.</text>
</comment>
<dbReference type="Gramene" id="rna16215">
    <property type="protein sequence ID" value="RHN67951.1"/>
    <property type="gene ID" value="gene16215"/>
</dbReference>
<reference evidence="1" key="1">
    <citation type="journal article" date="2018" name="Nat. Plants">
        <title>Whole-genome landscape of Medicago truncatula symbiotic genes.</title>
        <authorList>
            <person name="Pecrix Y."/>
            <person name="Gamas P."/>
            <person name="Carrere S."/>
        </authorList>
    </citation>
    <scope>NUCLEOTIDE SEQUENCE</scope>
    <source>
        <tissue evidence="1">Leaves</tissue>
    </source>
</reference>
<dbReference type="Proteomes" id="UP000265566">
    <property type="component" value="Chromosome 3"/>
</dbReference>
<evidence type="ECO:0000313" key="1">
    <source>
        <dbReference type="EMBL" id="RHN67951.1"/>
    </source>
</evidence>
<dbReference type="AlphaFoldDB" id="A0A396ITC1"/>
<accession>A0A396ITC1</accession>
<gene>
    <name evidence="1" type="ORF">MtrunA17_Chr3g0108391</name>
</gene>
<proteinExistence type="predicted"/>